<protein>
    <recommendedName>
        <fullName evidence="3">Peptidase S9 prolyl oligopeptidase catalytic domain-containing protein</fullName>
    </recommendedName>
</protein>
<dbReference type="EMBL" id="JAYGHK010000023">
    <property type="protein sequence ID" value="MEA5608259.1"/>
    <property type="molecule type" value="Genomic_DNA"/>
</dbReference>
<evidence type="ECO:0000313" key="1">
    <source>
        <dbReference type="EMBL" id="MEA5608259.1"/>
    </source>
</evidence>
<accession>A0ABU5UR24</accession>
<dbReference type="Proteomes" id="UP001303285">
    <property type="component" value="Unassembled WGS sequence"/>
</dbReference>
<dbReference type="RefSeq" id="WP_006195078.1">
    <property type="nucleotide sequence ID" value="NZ_JAYGHK010000023.1"/>
</dbReference>
<gene>
    <name evidence="1" type="ORF">VB695_09270</name>
</gene>
<evidence type="ECO:0000313" key="2">
    <source>
        <dbReference type="Proteomes" id="UP001303285"/>
    </source>
</evidence>
<comment type="caution">
    <text evidence="1">The sequence shown here is derived from an EMBL/GenBank/DDBJ whole genome shotgun (WGS) entry which is preliminary data.</text>
</comment>
<keyword evidence="2" id="KW-1185">Reference proteome</keyword>
<evidence type="ECO:0008006" key="3">
    <source>
        <dbReference type="Google" id="ProtNLM"/>
    </source>
</evidence>
<organism evidence="1 2">
    <name type="scientific">Nodularia spumigena UHCC 0060</name>
    <dbReference type="NCBI Taxonomy" id="3110300"/>
    <lineage>
        <taxon>Bacteria</taxon>
        <taxon>Bacillati</taxon>
        <taxon>Cyanobacteriota</taxon>
        <taxon>Cyanophyceae</taxon>
        <taxon>Nostocales</taxon>
        <taxon>Nodulariaceae</taxon>
        <taxon>Nodularia</taxon>
    </lineage>
</organism>
<name>A0ABU5UR24_NODSP</name>
<sequence>MRSVINKLGGFKDQVNIKETGINLNVPLAILHGNEDTVIPKQDWVTPFNQFIATNHKKMFLSFTDKHGYEPMYANHEQATIDTSFFPNFLAKSVLDGVGRENNLNWRYIWYALDQVIRFGARADELQFNLGEWSDGQPVNPIEVYL</sequence>
<proteinExistence type="predicted"/>
<reference evidence="1 2" key="1">
    <citation type="submission" date="2023-12" db="EMBL/GenBank/DDBJ databases">
        <title>Baltic Sea Cyanobacteria.</title>
        <authorList>
            <person name="Delbaje E."/>
            <person name="Fewer D.P."/>
            <person name="Shishido T.K."/>
        </authorList>
    </citation>
    <scope>NUCLEOTIDE SEQUENCE [LARGE SCALE GENOMIC DNA]</scope>
    <source>
        <strain evidence="1 2">UHCC 0060</strain>
    </source>
</reference>